<keyword evidence="2" id="KW-1185">Reference proteome</keyword>
<evidence type="ECO:0000313" key="2">
    <source>
        <dbReference type="Proteomes" id="UP000831537"/>
    </source>
</evidence>
<dbReference type="Proteomes" id="UP000831537">
    <property type="component" value="Chromosome"/>
</dbReference>
<name>A0ABY4GJX0_9BACI</name>
<protein>
    <submittedName>
        <fullName evidence="1">Uncharacterized protein</fullName>
    </submittedName>
</protein>
<accession>A0ABY4GJX0</accession>
<dbReference type="RefSeq" id="WP_244742710.1">
    <property type="nucleotide sequence ID" value="NZ_CP095071.1"/>
</dbReference>
<organism evidence="1 2">
    <name type="scientific">Gracilibacillus salinarum</name>
    <dbReference type="NCBI Taxonomy" id="2932255"/>
    <lineage>
        <taxon>Bacteria</taxon>
        <taxon>Bacillati</taxon>
        <taxon>Bacillota</taxon>
        <taxon>Bacilli</taxon>
        <taxon>Bacillales</taxon>
        <taxon>Bacillaceae</taxon>
        <taxon>Gracilibacillus</taxon>
    </lineage>
</organism>
<dbReference type="EMBL" id="CP095071">
    <property type="protein sequence ID" value="UOQ84656.1"/>
    <property type="molecule type" value="Genomic_DNA"/>
</dbReference>
<evidence type="ECO:0000313" key="1">
    <source>
        <dbReference type="EMBL" id="UOQ84656.1"/>
    </source>
</evidence>
<reference evidence="1 2" key="1">
    <citation type="submission" date="2022-04" db="EMBL/GenBank/DDBJ databases">
        <title>Gracilibacillus sp. isolated from saltern.</title>
        <authorList>
            <person name="Won M."/>
            <person name="Lee C.-M."/>
            <person name="Woen H.-Y."/>
            <person name="Kwon S.-W."/>
        </authorList>
    </citation>
    <scope>NUCLEOTIDE SEQUENCE [LARGE SCALE GENOMIC DNA]</scope>
    <source>
        <strain evidence="1 2">SSPM10-3</strain>
    </source>
</reference>
<gene>
    <name evidence="1" type="ORF">MUN87_18655</name>
</gene>
<sequence>MKFDFKNVTQDEREQLYDEVWSQPISVVAENYCISDTTLRKHLKRLIIPIPTRGYWTKVNNGEEVSKTKLPGVTKALRKHVRNYVIKYRTDLENIGEDVVSSKEELHLLRDESKKFIKDKCSNLKVSNQLRNPHSLISDHKEEINYRKKRDRELSKSYNKVIPPKGFRDNEATLSINVSSSSINRAYRILDTIIKALDEMEGYTRAEIKEGKDTSYFAVMYTIFYFELKEKDNKLILTLVADNWLSYTNRSRQEMAFQDLKDKPLEEQIGDIIYQIFVVGNRLYAEYKLEELVQEREWEEQKRERRLEQLRKDELEEVKELTQAVSDWDKAKKIREFADDLELKIHKVKDEEQKVRLIRWLKWARDKADWIDPLVEKEDELLGKSVSLFEQILQRQS</sequence>
<proteinExistence type="predicted"/>